<proteinExistence type="predicted"/>
<keyword evidence="4" id="KW-1185">Reference proteome</keyword>
<accession>A0A151P0W0</accession>
<feature type="transmembrane region" description="Helical" evidence="2">
    <location>
        <begin position="120"/>
        <end position="142"/>
    </location>
</feature>
<keyword evidence="2" id="KW-1133">Transmembrane helix</keyword>
<evidence type="ECO:0000313" key="4">
    <source>
        <dbReference type="Proteomes" id="UP000050525"/>
    </source>
</evidence>
<evidence type="ECO:0000313" key="3">
    <source>
        <dbReference type="EMBL" id="KYO42499.1"/>
    </source>
</evidence>
<dbReference type="Proteomes" id="UP000050525">
    <property type="component" value="Unassembled WGS sequence"/>
</dbReference>
<dbReference type="EMBL" id="AKHW03001426">
    <property type="protein sequence ID" value="KYO42499.1"/>
    <property type="molecule type" value="Genomic_DNA"/>
</dbReference>
<dbReference type="AlphaFoldDB" id="A0A151P0W0"/>
<evidence type="ECO:0000256" key="2">
    <source>
        <dbReference type="SAM" id="Phobius"/>
    </source>
</evidence>
<evidence type="ECO:0000256" key="1">
    <source>
        <dbReference type="SAM" id="MobiDB-lite"/>
    </source>
</evidence>
<feature type="region of interest" description="Disordered" evidence="1">
    <location>
        <begin position="50"/>
        <end position="115"/>
    </location>
</feature>
<sequence length="198" mass="22093">MVSRAYGRYSGPLTDAVYEEIDYNLMREKLEMFGCSVSYSEDSVMKLQYYTGDSEDGNDPGSAQEETSPGDFQQDYDSVEEPEWSDIPVPPDGKDKSESTASPDRTEPPQRPSLTGGRDMVPIVICIVLGALLCLVLIVLGGQVQSTRALRRASGRYSGPLTDAVYEEIDYNLMREKLEMFGRSAWKQTSVRVRKGHL</sequence>
<protein>
    <submittedName>
        <fullName evidence="3">Uncharacterized protein</fullName>
    </submittedName>
</protein>
<keyword evidence="2" id="KW-0812">Transmembrane</keyword>
<dbReference type="eggNOG" id="ENOG502QQ5W">
    <property type="taxonomic scope" value="Eukaryota"/>
</dbReference>
<comment type="caution">
    <text evidence="3">The sequence shown here is derived from an EMBL/GenBank/DDBJ whole genome shotgun (WGS) entry which is preliminary data.</text>
</comment>
<organism evidence="3 4">
    <name type="scientific">Alligator mississippiensis</name>
    <name type="common">American alligator</name>
    <dbReference type="NCBI Taxonomy" id="8496"/>
    <lineage>
        <taxon>Eukaryota</taxon>
        <taxon>Metazoa</taxon>
        <taxon>Chordata</taxon>
        <taxon>Craniata</taxon>
        <taxon>Vertebrata</taxon>
        <taxon>Euteleostomi</taxon>
        <taxon>Archelosauria</taxon>
        <taxon>Archosauria</taxon>
        <taxon>Crocodylia</taxon>
        <taxon>Alligatoridae</taxon>
        <taxon>Alligatorinae</taxon>
        <taxon>Alligator</taxon>
    </lineage>
</organism>
<name>A0A151P0W0_ALLMI</name>
<keyword evidence="2" id="KW-0472">Membrane</keyword>
<reference evidence="3 4" key="1">
    <citation type="journal article" date="2012" name="Genome Biol.">
        <title>Sequencing three crocodilian genomes to illuminate the evolution of archosaurs and amniotes.</title>
        <authorList>
            <person name="St John J.A."/>
            <person name="Braun E.L."/>
            <person name="Isberg S.R."/>
            <person name="Miles L.G."/>
            <person name="Chong A.Y."/>
            <person name="Gongora J."/>
            <person name="Dalzell P."/>
            <person name="Moran C."/>
            <person name="Bed'hom B."/>
            <person name="Abzhanov A."/>
            <person name="Burgess S.C."/>
            <person name="Cooksey A.M."/>
            <person name="Castoe T.A."/>
            <person name="Crawford N.G."/>
            <person name="Densmore L.D."/>
            <person name="Drew J.C."/>
            <person name="Edwards S.V."/>
            <person name="Faircloth B.C."/>
            <person name="Fujita M.K."/>
            <person name="Greenwold M.J."/>
            <person name="Hoffmann F.G."/>
            <person name="Howard J.M."/>
            <person name="Iguchi T."/>
            <person name="Janes D.E."/>
            <person name="Khan S.Y."/>
            <person name="Kohno S."/>
            <person name="de Koning A.J."/>
            <person name="Lance S.L."/>
            <person name="McCarthy F.M."/>
            <person name="McCormack J.E."/>
            <person name="Merchant M.E."/>
            <person name="Peterson D.G."/>
            <person name="Pollock D.D."/>
            <person name="Pourmand N."/>
            <person name="Raney B.J."/>
            <person name="Roessler K.A."/>
            <person name="Sanford J.R."/>
            <person name="Sawyer R.H."/>
            <person name="Schmidt C.J."/>
            <person name="Triplett E.W."/>
            <person name="Tuberville T.D."/>
            <person name="Venegas-Anaya M."/>
            <person name="Howard J.T."/>
            <person name="Jarvis E.D."/>
            <person name="Guillette L.J.Jr."/>
            <person name="Glenn T.C."/>
            <person name="Green R.E."/>
            <person name="Ray D.A."/>
        </authorList>
    </citation>
    <scope>NUCLEOTIDE SEQUENCE [LARGE SCALE GENOMIC DNA]</scope>
    <source>
        <strain evidence="3">KSC_2009_1</strain>
    </source>
</reference>
<gene>
    <name evidence="3" type="ORF">Y1Q_0000002</name>
</gene>
<feature type="compositionally biased region" description="Basic and acidic residues" evidence="1">
    <location>
        <begin position="92"/>
        <end position="108"/>
    </location>
</feature>